<organism evidence="6 7">
    <name type="scientific">Xenopus laevis</name>
    <name type="common">African clawed frog</name>
    <dbReference type="NCBI Taxonomy" id="8355"/>
    <lineage>
        <taxon>Eukaryota</taxon>
        <taxon>Metazoa</taxon>
        <taxon>Chordata</taxon>
        <taxon>Craniata</taxon>
        <taxon>Vertebrata</taxon>
        <taxon>Euteleostomi</taxon>
        <taxon>Amphibia</taxon>
        <taxon>Batrachia</taxon>
        <taxon>Anura</taxon>
        <taxon>Pipoidea</taxon>
        <taxon>Pipidae</taxon>
        <taxon>Xenopodinae</taxon>
        <taxon>Xenopus</taxon>
        <taxon>Xenopus</taxon>
    </lineage>
</organism>
<evidence type="ECO:0000259" key="4">
    <source>
        <dbReference type="Pfam" id="PF01082"/>
    </source>
</evidence>
<feature type="domain" description="Copper type II ascorbate-dependent monooxygenase N-terminal" evidence="4">
    <location>
        <begin position="12"/>
        <end position="47"/>
    </location>
</feature>
<dbReference type="Pfam" id="PF03712">
    <property type="entry name" value="Cu2_monoox_C"/>
    <property type="match status" value="1"/>
</dbReference>
<dbReference type="InterPro" id="IPR000323">
    <property type="entry name" value="Cu2_ascorb_mOase_N"/>
</dbReference>
<dbReference type="GO" id="GO:0042420">
    <property type="term" value="P:dopamine catabolic process"/>
    <property type="evidence" value="ECO:0007669"/>
    <property type="project" value="TreeGrafter"/>
</dbReference>
<dbReference type="GO" id="GO:0030667">
    <property type="term" value="C:secretory granule membrane"/>
    <property type="evidence" value="ECO:0007669"/>
    <property type="project" value="TreeGrafter"/>
</dbReference>
<dbReference type="PANTHER" id="PTHR10157">
    <property type="entry name" value="DOPAMINE BETA HYDROXYLASE RELATED"/>
    <property type="match status" value="1"/>
</dbReference>
<dbReference type="GO" id="GO:0005507">
    <property type="term" value="F:copper ion binding"/>
    <property type="evidence" value="ECO:0007669"/>
    <property type="project" value="InterPro"/>
</dbReference>
<comment type="cofactor">
    <cofactor evidence="1">
        <name>Cu(2+)</name>
        <dbReference type="ChEBI" id="CHEBI:29036"/>
    </cofactor>
</comment>
<evidence type="ECO:0000313" key="6">
    <source>
        <dbReference type="EMBL" id="OCT80150.1"/>
    </source>
</evidence>
<reference evidence="7" key="1">
    <citation type="journal article" date="2016" name="Nature">
        <title>Genome evolution in the allotetraploid frog Xenopus laevis.</title>
        <authorList>
            <person name="Session A.M."/>
            <person name="Uno Y."/>
            <person name="Kwon T."/>
            <person name="Chapman J.A."/>
            <person name="Toyoda A."/>
            <person name="Takahashi S."/>
            <person name="Fukui A."/>
            <person name="Hikosaka A."/>
            <person name="Suzuki A."/>
            <person name="Kondo M."/>
            <person name="van Heeringen S.J."/>
            <person name="Quigley I."/>
            <person name="Heinz S."/>
            <person name="Ogino H."/>
            <person name="Ochi H."/>
            <person name="Hellsten U."/>
            <person name="Lyons J.B."/>
            <person name="Simakov O."/>
            <person name="Putnam N."/>
            <person name="Stites J."/>
            <person name="Kuroki Y."/>
            <person name="Tanaka T."/>
            <person name="Michiue T."/>
            <person name="Watanabe M."/>
            <person name="Bogdanovic O."/>
            <person name="Lister R."/>
            <person name="Georgiou G."/>
            <person name="Paranjpe S.S."/>
            <person name="van Kruijsbergen I."/>
            <person name="Shu S."/>
            <person name="Carlson J."/>
            <person name="Kinoshita T."/>
            <person name="Ohta Y."/>
            <person name="Mawaribuchi S."/>
            <person name="Jenkins J."/>
            <person name="Grimwood J."/>
            <person name="Schmutz J."/>
            <person name="Mitros T."/>
            <person name="Mozaffari S.V."/>
            <person name="Suzuki Y."/>
            <person name="Haramoto Y."/>
            <person name="Yamamoto T.S."/>
            <person name="Takagi C."/>
            <person name="Heald R."/>
            <person name="Miller K."/>
            <person name="Haudenschild C."/>
            <person name="Kitzman J."/>
            <person name="Nakayama T."/>
            <person name="Izutsu Y."/>
            <person name="Robert J."/>
            <person name="Fortriede J."/>
            <person name="Burns K."/>
            <person name="Lotay V."/>
            <person name="Karimi K."/>
            <person name="Yasuoka Y."/>
            <person name="Dichmann D.S."/>
            <person name="Flajnik M.F."/>
            <person name="Houston D.W."/>
            <person name="Shendure J."/>
            <person name="DuPasquier L."/>
            <person name="Vize P.D."/>
            <person name="Zorn A.M."/>
            <person name="Ito M."/>
            <person name="Marcotte E.M."/>
            <person name="Wallingford J.B."/>
            <person name="Ito Y."/>
            <person name="Asashima M."/>
            <person name="Ueno N."/>
            <person name="Matsuda Y."/>
            <person name="Veenstra G.J."/>
            <person name="Fujiyama A."/>
            <person name="Harland R.M."/>
            <person name="Taira M."/>
            <person name="Rokhsar D.S."/>
        </authorList>
    </citation>
    <scope>NUCLEOTIDE SEQUENCE [LARGE SCALE GENOMIC DNA]</scope>
    <source>
        <strain evidence="7">J</strain>
    </source>
</reference>
<dbReference type="GO" id="GO:0006589">
    <property type="term" value="P:octopamine biosynthetic process"/>
    <property type="evidence" value="ECO:0007669"/>
    <property type="project" value="TreeGrafter"/>
</dbReference>
<dbReference type="InterPro" id="IPR024548">
    <property type="entry name" value="Cu2_monoox_C"/>
</dbReference>
<dbReference type="SUPFAM" id="SSF49742">
    <property type="entry name" value="PHM/PNGase F"/>
    <property type="match status" value="2"/>
</dbReference>
<keyword evidence="3" id="KW-0325">Glycoprotein</keyword>
<proteinExistence type="predicted"/>
<keyword evidence="2" id="KW-1015">Disulfide bond</keyword>
<sequence length="303" mass="33324">MAAVNSAEEDLEGGGLMFPSHTGLSAGMPTDPKYVLMEIHYDNPSQQQGLTGNSGIRVHYTHHVRKYDGGVLETGIWVSLYHMIPPGMAEFTSEGHCSIECLQKNIFHACVAPELSLLLNVAHGLKRLGISALSSENPEGIHVFAVLLHSHLAGKAIWARHYRKGEELNCLQHRVSGVLIGGLSTRDEMCLSFLLCYPKINLARCESIPEIQQQLQFIGKFISTSAEHSKALPVLAIKPPLTRYDATVLSTEPERRGDIGAATSGGSRITLLIRAQRKLLQIPINVRCSKHESNKWMVVTNFS</sequence>
<dbReference type="GO" id="GO:0004500">
    <property type="term" value="F:dopamine beta-monooxygenase activity"/>
    <property type="evidence" value="ECO:0007669"/>
    <property type="project" value="InterPro"/>
</dbReference>
<dbReference type="AlphaFoldDB" id="A0A974HJI5"/>
<name>A0A974HJI5_XENLA</name>
<dbReference type="InterPro" id="IPR036939">
    <property type="entry name" value="Cu2_ascorb_mOase_N_sf"/>
</dbReference>
<feature type="domain" description="Copper type II ascorbate-dependent monooxygenase C-terminal" evidence="5">
    <location>
        <begin position="138"/>
        <end position="174"/>
    </location>
</feature>
<dbReference type="EMBL" id="CM004474">
    <property type="protein sequence ID" value="OCT80150.1"/>
    <property type="molecule type" value="Genomic_DNA"/>
</dbReference>
<dbReference type="Gene3D" id="2.60.120.230">
    <property type="match status" value="2"/>
</dbReference>
<dbReference type="PANTHER" id="PTHR10157:SF28">
    <property type="entry name" value="DBH-LIKE MONOOXYGENASE PROTEIN 1"/>
    <property type="match status" value="1"/>
</dbReference>
<dbReference type="Gene3D" id="2.60.120.310">
    <property type="entry name" value="Copper type II, ascorbate-dependent monooxygenase, N-terminal domain"/>
    <property type="match status" value="1"/>
</dbReference>
<evidence type="ECO:0000256" key="1">
    <source>
        <dbReference type="ARBA" id="ARBA00001973"/>
    </source>
</evidence>
<evidence type="ECO:0000313" key="7">
    <source>
        <dbReference type="Proteomes" id="UP000694892"/>
    </source>
</evidence>
<protein>
    <submittedName>
        <fullName evidence="6">Uncharacterized protein</fullName>
    </submittedName>
</protein>
<dbReference type="InterPro" id="IPR014784">
    <property type="entry name" value="Cu2_ascorb_mOase-like_C"/>
</dbReference>
<dbReference type="GO" id="GO:0042421">
    <property type="term" value="P:norepinephrine biosynthetic process"/>
    <property type="evidence" value="ECO:0007669"/>
    <property type="project" value="TreeGrafter"/>
</dbReference>
<evidence type="ECO:0000256" key="2">
    <source>
        <dbReference type="ARBA" id="ARBA00023157"/>
    </source>
</evidence>
<dbReference type="Pfam" id="PF01082">
    <property type="entry name" value="Cu2_monooxygen"/>
    <property type="match status" value="1"/>
</dbReference>
<evidence type="ECO:0000259" key="5">
    <source>
        <dbReference type="Pfam" id="PF03712"/>
    </source>
</evidence>
<evidence type="ECO:0000256" key="3">
    <source>
        <dbReference type="ARBA" id="ARBA00023180"/>
    </source>
</evidence>
<dbReference type="GO" id="GO:0005615">
    <property type="term" value="C:extracellular space"/>
    <property type="evidence" value="ECO:0007669"/>
    <property type="project" value="TreeGrafter"/>
</dbReference>
<dbReference type="InterPro" id="IPR000945">
    <property type="entry name" value="DBH-like"/>
</dbReference>
<dbReference type="InterPro" id="IPR008977">
    <property type="entry name" value="PHM/PNGase_F_dom_sf"/>
</dbReference>
<accession>A0A974HJI5</accession>
<gene>
    <name evidence="6" type="ORF">XELAEV_18026964mg</name>
</gene>
<dbReference type="Proteomes" id="UP000694892">
    <property type="component" value="Chromosome 5L"/>
</dbReference>